<keyword evidence="3" id="KW-1185">Reference proteome</keyword>
<dbReference type="EMBL" id="JACSDY010000012">
    <property type="protein sequence ID" value="KAF7413307.1"/>
    <property type="molecule type" value="Genomic_DNA"/>
</dbReference>
<gene>
    <name evidence="2" type="ORF">H0235_013158</name>
</gene>
<sequence length="128" mass="14283">MKSEPRDGSAKEGNKNGRKSEVAWSVSLEEPFDLVAVINKDDGDGDGDGDNDGDDDDDDDDEKELPTPRIFFCSWTSRFASQMSQVRPLIPSSSKYVEKYIVEKGKDHSVHDDDDDDDDDDDLSYATN</sequence>
<feature type="compositionally biased region" description="Acidic residues" evidence="1">
    <location>
        <begin position="112"/>
        <end position="128"/>
    </location>
</feature>
<proteinExistence type="predicted"/>
<feature type="compositionally biased region" description="Acidic residues" evidence="1">
    <location>
        <begin position="43"/>
        <end position="63"/>
    </location>
</feature>
<reference evidence="2" key="1">
    <citation type="journal article" date="2020" name="G3 (Bethesda)">
        <title>High-Quality Assemblies for Three Invasive Social Wasps from the &lt;i&gt;Vespula&lt;/i&gt; Genus.</title>
        <authorList>
            <person name="Harrop T.W.R."/>
            <person name="Guhlin J."/>
            <person name="McLaughlin G.M."/>
            <person name="Permina E."/>
            <person name="Stockwell P."/>
            <person name="Gilligan J."/>
            <person name="Le Lec M.F."/>
            <person name="Gruber M.A.M."/>
            <person name="Quinn O."/>
            <person name="Lovegrove M."/>
            <person name="Duncan E.J."/>
            <person name="Remnant E.J."/>
            <person name="Van Eeckhoven J."/>
            <person name="Graham B."/>
            <person name="Knapp R.A."/>
            <person name="Langford K.W."/>
            <person name="Kronenberg Z."/>
            <person name="Press M.O."/>
            <person name="Eacker S.M."/>
            <person name="Wilson-Rankin E.E."/>
            <person name="Purcell J."/>
            <person name="Lester P.J."/>
            <person name="Dearden P.K."/>
        </authorList>
    </citation>
    <scope>NUCLEOTIDE SEQUENCE</scope>
    <source>
        <strain evidence="2">Volc-1</strain>
    </source>
</reference>
<evidence type="ECO:0000256" key="1">
    <source>
        <dbReference type="SAM" id="MobiDB-lite"/>
    </source>
</evidence>
<evidence type="ECO:0000313" key="3">
    <source>
        <dbReference type="Proteomes" id="UP000600918"/>
    </source>
</evidence>
<protein>
    <submittedName>
        <fullName evidence="2">Uncharacterized protein</fullName>
    </submittedName>
</protein>
<organism evidence="2 3">
    <name type="scientific">Vespula pensylvanica</name>
    <name type="common">Western yellow jacket</name>
    <name type="synonym">Wasp</name>
    <dbReference type="NCBI Taxonomy" id="30213"/>
    <lineage>
        <taxon>Eukaryota</taxon>
        <taxon>Metazoa</taxon>
        <taxon>Ecdysozoa</taxon>
        <taxon>Arthropoda</taxon>
        <taxon>Hexapoda</taxon>
        <taxon>Insecta</taxon>
        <taxon>Pterygota</taxon>
        <taxon>Neoptera</taxon>
        <taxon>Endopterygota</taxon>
        <taxon>Hymenoptera</taxon>
        <taxon>Apocrita</taxon>
        <taxon>Aculeata</taxon>
        <taxon>Vespoidea</taxon>
        <taxon>Vespidae</taxon>
        <taxon>Vespinae</taxon>
        <taxon>Vespula</taxon>
    </lineage>
</organism>
<feature type="region of interest" description="Disordered" evidence="1">
    <location>
        <begin position="1"/>
        <end position="68"/>
    </location>
</feature>
<dbReference type="Proteomes" id="UP000600918">
    <property type="component" value="Unassembled WGS sequence"/>
</dbReference>
<dbReference type="AlphaFoldDB" id="A0A834KWN3"/>
<feature type="compositionally biased region" description="Basic and acidic residues" evidence="1">
    <location>
        <begin position="1"/>
        <end position="21"/>
    </location>
</feature>
<comment type="caution">
    <text evidence="2">The sequence shown here is derived from an EMBL/GenBank/DDBJ whole genome shotgun (WGS) entry which is preliminary data.</text>
</comment>
<name>A0A834KWN3_VESPE</name>
<evidence type="ECO:0000313" key="2">
    <source>
        <dbReference type="EMBL" id="KAF7413307.1"/>
    </source>
</evidence>
<accession>A0A834KWN3</accession>
<feature type="region of interest" description="Disordered" evidence="1">
    <location>
        <begin position="104"/>
        <end position="128"/>
    </location>
</feature>